<feature type="region of interest" description="Disordered" evidence="1">
    <location>
        <begin position="247"/>
        <end position="273"/>
    </location>
</feature>
<dbReference type="EMBL" id="CM014099">
    <property type="protein sequence ID" value="TKS90587.1"/>
    <property type="molecule type" value="Genomic_DNA"/>
</dbReference>
<organism evidence="2 3">
    <name type="scientific">Collichthys lucidus</name>
    <name type="common">Big head croaker</name>
    <name type="synonym">Sciaena lucida</name>
    <dbReference type="NCBI Taxonomy" id="240159"/>
    <lineage>
        <taxon>Eukaryota</taxon>
        <taxon>Metazoa</taxon>
        <taxon>Chordata</taxon>
        <taxon>Craniata</taxon>
        <taxon>Vertebrata</taxon>
        <taxon>Euteleostomi</taxon>
        <taxon>Actinopterygii</taxon>
        <taxon>Neopterygii</taxon>
        <taxon>Teleostei</taxon>
        <taxon>Neoteleostei</taxon>
        <taxon>Acanthomorphata</taxon>
        <taxon>Eupercaria</taxon>
        <taxon>Sciaenidae</taxon>
        <taxon>Collichthys</taxon>
    </lineage>
</organism>
<reference evidence="2 3" key="1">
    <citation type="submission" date="2019-01" db="EMBL/GenBank/DDBJ databases">
        <title>Genome Assembly of Collichthys lucidus.</title>
        <authorList>
            <person name="Cai M."/>
            <person name="Xiao S."/>
        </authorList>
    </citation>
    <scope>NUCLEOTIDE SEQUENCE [LARGE SCALE GENOMIC DNA]</scope>
    <source>
        <strain evidence="2">JT15FE1705JMU</strain>
        <tissue evidence="2">Muscle</tissue>
    </source>
</reference>
<dbReference type="Proteomes" id="UP000298787">
    <property type="component" value="Chromosome 22"/>
</dbReference>
<feature type="region of interest" description="Disordered" evidence="1">
    <location>
        <begin position="176"/>
        <end position="217"/>
    </location>
</feature>
<evidence type="ECO:0000313" key="3">
    <source>
        <dbReference type="Proteomes" id="UP000298787"/>
    </source>
</evidence>
<evidence type="ECO:0000256" key="1">
    <source>
        <dbReference type="SAM" id="MobiDB-lite"/>
    </source>
</evidence>
<keyword evidence="3" id="KW-1185">Reference proteome</keyword>
<sequence length="273" mass="29527">MGDSDGCRGNGDSAKPFPFSANERSRHTASQASSDDVRREVPTSASSLHHLPRRLQRPCTSPIRPSQRDKGGGGGGGGGGVGVVWVVVVVEEKKEEEEEVVVGASGLYSCLDRGALGNPGDRRFPQIFEFSRGVCSPPCTGHISTAFCLQPDDDPYGSGVTGYTLSPEIQHCKHSDLQHMKQHGGRDMEAKPTHRGPSDAEHQRHRGVATSARVSLRSRGRVNRRGMLSEASELICLIFRQTLVSASDQDDRGLLGEEERERTEGEKEPTASN</sequence>
<feature type="compositionally biased region" description="Basic and acidic residues" evidence="1">
    <location>
        <begin position="249"/>
        <end position="273"/>
    </location>
</feature>
<evidence type="ECO:0000313" key="2">
    <source>
        <dbReference type="EMBL" id="TKS90587.1"/>
    </source>
</evidence>
<dbReference type="AlphaFoldDB" id="A0A4U5VPS3"/>
<name>A0A4U5VPS3_COLLU</name>
<accession>A0A4U5VPS3</accession>
<gene>
    <name evidence="2" type="ORF">D9C73_024720</name>
</gene>
<proteinExistence type="predicted"/>
<protein>
    <submittedName>
        <fullName evidence="2">Uncharacterized protein</fullName>
    </submittedName>
</protein>
<feature type="region of interest" description="Disordered" evidence="1">
    <location>
        <begin position="1"/>
        <end position="78"/>
    </location>
</feature>
<feature type="compositionally biased region" description="Basic and acidic residues" evidence="1">
    <location>
        <begin position="176"/>
        <end position="202"/>
    </location>
</feature>